<reference evidence="2" key="1">
    <citation type="submission" date="2018-02" db="EMBL/GenBank/DDBJ databases">
        <authorList>
            <person name="Cohen D.B."/>
            <person name="Kent A.D."/>
        </authorList>
    </citation>
    <scope>NUCLEOTIDE SEQUENCE</scope>
</reference>
<organism evidence="2">
    <name type="scientific">Fagus sylvatica</name>
    <name type="common">Beechnut</name>
    <dbReference type="NCBI Taxonomy" id="28930"/>
    <lineage>
        <taxon>Eukaryota</taxon>
        <taxon>Viridiplantae</taxon>
        <taxon>Streptophyta</taxon>
        <taxon>Embryophyta</taxon>
        <taxon>Tracheophyta</taxon>
        <taxon>Spermatophyta</taxon>
        <taxon>Magnoliopsida</taxon>
        <taxon>eudicotyledons</taxon>
        <taxon>Gunneridae</taxon>
        <taxon>Pentapetalae</taxon>
        <taxon>rosids</taxon>
        <taxon>fabids</taxon>
        <taxon>Fagales</taxon>
        <taxon>Fagaceae</taxon>
        <taxon>Fagus</taxon>
    </lineage>
</organism>
<feature type="compositionally biased region" description="Polar residues" evidence="1">
    <location>
        <begin position="109"/>
        <end position="125"/>
    </location>
</feature>
<gene>
    <name evidence="2" type="ORF">FSB_LOCUS32433</name>
</gene>
<evidence type="ECO:0000256" key="1">
    <source>
        <dbReference type="SAM" id="MobiDB-lite"/>
    </source>
</evidence>
<accession>A0A2N9GYT6</accession>
<evidence type="ECO:0000313" key="2">
    <source>
        <dbReference type="EMBL" id="SPD04551.1"/>
    </source>
</evidence>
<feature type="region of interest" description="Disordered" evidence="1">
    <location>
        <begin position="109"/>
        <end position="129"/>
    </location>
</feature>
<sequence length="157" mass="18383">MFKWSEYYSNFPPVLLFCAKYHVPWIVKWHYQIKEKILVRSHAVKWFDKYDKDRIIEFVFKEFPIKETKELEDQPSSSSSIQDLLKGKSHEELAEICKMAAIQCQSASASGKHSPASSEGSSNAKQLPYKPVSFPPNWYQDFQDPYDGYDIENLNFD</sequence>
<name>A0A2N9GYT6_FAGSY</name>
<dbReference type="AlphaFoldDB" id="A0A2N9GYT6"/>
<protein>
    <submittedName>
        <fullName evidence="2">Uncharacterized protein</fullName>
    </submittedName>
</protein>
<proteinExistence type="predicted"/>
<dbReference type="EMBL" id="OIVN01002548">
    <property type="protein sequence ID" value="SPD04551.1"/>
    <property type="molecule type" value="Genomic_DNA"/>
</dbReference>